<reference evidence="2" key="1">
    <citation type="submission" date="2016-04" db="EMBL/GenBank/DDBJ databases">
        <authorList>
            <person name="Nguyen H.D."/>
            <person name="Samba Siva P."/>
            <person name="Cullis J."/>
            <person name="Levesque C.A."/>
            <person name="Hambleton S."/>
        </authorList>
    </citation>
    <scope>NUCLEOTIDE SEQUENCE</scope>
    <source>
        <strain evidence="2">DAOMC 236416</strain>
    </source>
</reference>
<dbReference type="Proteomes" id="UP000077521">
    <property type="component" value="Unassembled WGS sequence"/>
</dbReference>
<feature type="compositionally biased region" description="Polar residues" evidence="1">
    <location>
        <begin position="126"/>
        <end position="143"/>
    </location>
</feature>
<dbReference type="AlphaFoldDB" id="A0A177SYE9"/>
<dbReference type="EMBL" id="LWDF02001998">
    <property type="protein sequence ID" value="KAE8236935.1"/>
    <property type="molecule type" value="Genomic_DNA"/>
</dbReference>
<dbReference type="InterPro" id="IPR008984">
    <property type="entry name" value="SMAD_FHA_dom_sf"/>
</dbReference>
<protein>
    <submittedName>
        <fullName evidence="2">Uncharacterized protein</fullName>
    </submittedName>
</protein>
<feature type="compositionally biased region" description="Polar residues" evidence="1">
    <location>
        <begin position="204"/>
        <end position="213"/>
    </location>
</feature>
<name>A0A177SYE9_9BASI</name>
<organism evidence="2 3">
    <name type="scientific">Tilletia indica</name>
    <dbReference type="NCBI Taxonomy" id="43049"/>
    <lineage>
        <taxon>Eukaryota</taxon>
        <taxon>Fungi</taxon>
        <taxon>Dikarya</taxon>
        <taxon>Basidiomycota</taxon>
        <taxon>Ustilaginomycotina</taxon>
        <taxon>Exobasidiomycetes</taxon>
        <taxon>Tilletiales</taxon>
        <taxon>Tilletiaceae</taxon>
        <taxon>Tilletia</taxon>
    </lineage>
</organism>
<feature type="compositionally biased region" description="Low complexity" evidence="1">
    <location>
        <begin position="172"/>
        <end position="191"/>
    </location>
</feature>
<feature type="compositionally biased region" description="Low complexity" evidence="1">
    <location>
        <begin position="149"/>
        <end position="160"/>
    </location>
</feature>
<feature type="region of interest" description="Disordered" evidence="1">
    <location>
        <begin position="126"/>
        <end position="223"/>
    </location>
</feature>
<accession>A0A177SYE9</accession>
<keyword evidence="3" id="KW-1185">Reference proteome</keyword>
<reference evidence="2" key="2">
    <citation type="journal article" date="2019" name="IMA Fungus">
        <title>Genome sequencing and comparison of five Tilletia species to identify candidate genes for the detection of regulated species infecting wheat.</title>
        <authorList>
            <person name="Nguyen H.D.T."/>
            <person name="Sultana T."/>
            <person name="Kesanakurti P."/>
            <person name="Hambleton S."/>
        </authorList>
    </citation>
    <scope>NUCLEOTIDE SEQUENCE</scope>
    <source>
        <strain evidence="2">DAOMC 236416</strain>
    </source>
</reference>
<comment type="caution">
    <text evidence="2">The sequence shown here is derived from an EMBL/GenBank/DDBJ whole genome shotgun (WGS) entry which is preliminary data.</text>
</comment>
<evidence type="ECO:0000313" key="3">
    <source>
        <dbReference type="Proteomes" id="UP000077521"/>
    </source>
</evidence>
<proteinExistence type="predicted"/>
<dbReference type="CDD" id="cd00060">
    <property type="entry name" value="FHA"/>
    <property type="match status" value="1"/>
</dbReference>
<evidence type="ECO:0000313" key="2">
    <source>
        <dbReference type="EMBL" id="KAE8236935.1"/>
    </source>
</evidence>
<gene>
    <name evidence="2" type="ORF">A4X13_0g8979</name>
</gene>
<evidence type="ECO:0000256" key="1">
    <source>
        <dbReference type="SAM" id="MobiDB-lite"/>
    </source>
</evidence>
<sequence length="420" mass="44810">MTTHLHLVPLSTSFPPKTISFPSTAHGSILICGAHCSNPLSSTSNAVFAAPLLSRHAEISYGPDGFLIHDLGEDTCGTAVNGTLMWETEDWHYPMSLEHHDELELGFLDADGGFITRVHCRVDITQSPELTPSPNYTATNESLPSPRASSGTPLPSSISPSPSPSSLPSPPSSASLTLSAPSTTSVSTSVLRSERSPVVRELNGSVTSTTPASSCPRPEDEGLDVDVGERAHILQTNDQFSTIGCVPVDCAPSPHHHSTSSLLSADVALLRIRAAWDATRRATRRATRVRLLCTAELGVQRVLAALHQARTWRREESFTVSTSAAVSTMIPSACSGSWSPCAVSTPLVNVDHHLSNMPRLPIHVLSPSPVLPPVAPIQLQLVPSVTLSSLLSRSSWNLDVGAFAFAFPNPHRPLLPFFGF</sequence>
<feature type="compositionally biased region" description="Pro residues" evidence="1">
    <location>
        <begin position="161"/>
        <end position="171"/>
    </location>
</feature>
<dbReference type="SUPFAM" id="SSF49879">
    <property type="entry name" value="SMAD/FHA domain"/>
    <property type="match status" value="1"/>
</dbReference>